<evidence type="ECO:0000313" key="3">
    <source>
        <dbReference type="Proteomes" id="UP000053257"/>
    </source>
</evidence>
<dbReference type="OrthoDB" id="2538461at2759"/>
<dbReference type="Proteomes" id="UP000053257">
    <property type="component" value="Unassembled WGS sequence"/>
</dbReference>
<sequence length="137" mass="15135">MFKRVQKRQRKQEKEEELGLDSEMKEVLGLQDTDSEESDSSSDEGASESEGAEEEVDGSESTAEDLEQGLDEVDEDGSEASSEADKFPPMSVTEAVRDPLYLVSMDPEVRACILCPGKYLKNPRMSEVHKSSKLLGT</sequence>
<feature type="compositionally biased region" description="Basic residues" evidence="1">
    <location>
        <begin position="1"/>
        <end position="11"/>
    </location>
</feature>
<protein>
    <submittedName>
        <fullName evidence="2">Uncharacterized protein</fullName>
    </submittedName>
</protein>
<name>A0A0C3S3H5_PHLG1</name>
<feature type="region of interest" description="Disordered" evidence="1">
    <location>
        <begin position="1"/>
        <end position="92"/>
    </location>
</feature>
<reference evidence="2 3" key="1">
    <citation type="journal article" date="2014" name="PLoS Genet.">
        <title>Analysis of the Phlebiopsis gigantea genome, transcriptome and secretome provides insight into its pioneer colonization strategies of wood.</title>
        <authorList>
            <person name="Hori C."/>
            <person name="Ishida T."/>
            <person name="Igarashi K."/>
            <person name="Samejima M."/>
            <person name="Suzuki H."/>
            <person name="Master E."/>
            <person name="Ferreira P."/>
            <person name="Ruiz-Duenas F.J."/>
            <person name="Held B."/>
            <person name="Canessa P."/>
            <person name="Larrondo L.F."/>
            <person name="Schmoll M."/>
            <person name="Druzhinina I.S."/>
            <person name="Kubicek C.P."/>
            <person name="Gaskell J.A."/>
            <person name="Kersten P."/>
            <person name="St John F."/>
            <person name="Glasner J."/>
            <person name="Sabat G."/>
            <person name="Splinter BonDurant S."/>
            <person name="Syed K."/>
            <person name="Yadav J."/>
            <person name="Mgbeahuruike A.C."/>
            <person name="Kovalchuk A."/>
            <person name="Asiegbu F.O."/>
            <person name="Lackner G."/>
            <person name="Hoffmeister D."/>
            <person name="Rencoret J."/>
            <person name="Gutierrez A."/>
            <person name="Sun H."/>
            <person name="Lindquist E."/>
            <person name="Barry K."/>
            <person name="Riley R."/>
            <person name="Grigoriev I.V."/>
            <person name="Henrissat B."/>
            <person name="Kues U."/>
            <person name="Berka R.M."/>
            <person name="Martinez A.T."/>
            <person name="Covert S.F."/>
            <person name="Blanchette R.A."/>
            <person name="Cullen D."/>
        </authorList>
    </citation>
    <scope>NUCLEOTIDE SEQUENCE [LARGE SCALE GENOMIC DNA]</scope>
    <source>
        <strain evidence="2 3">11061_1 CR5-6</strain>
    </source>
</reference>
<proteinExistence type="predicted"/>
<organism evidence="2 3">
    <name type="scientific">Phlebiopsis gigantea (strain 11061_1 CR5-6)</name>
    <name type="common">White-rot fungus</name>
    <name type="synonym">Peniophora gigantea</name>
    <dbReference type="NCBI Taxonomy" id="745531"/>
    <lineage>
        <taxon>Eukaryota</taxon>
        <taxon>Fungi</taxon>
        <taxon>Dikarya</taxon>
        <taxon>Basidiomycota</taxon>
        <taxon>Agaricomycotina</taxon>
        <taxon>Agaricomycetes</taxon>
        <taxon>Polyporales</taxon>
        <taxon>Phanerochaetaceae</taxon>
        <taxon>Phlebiopsis</taxon>
    </lineage>
</organism>
<feature type="compositionally biased region" description="Acidic residues" evidence="1">
    <location>
        <begin position="33"/>
        <end position="78"/>
    </location>
</feature>
<gene>
    <name evidence="2" type="ORF">PHLGIDRAFT_195988</name>
</gene>
<evidence type="ECO:0000256" key="1">
    <source>
        <dbReference type="SAM" id="MobiDB-lite"/>
    </source>
</evidence>
<dbReference type="AlphaFoldDB" id="A0A0C3S3H5"/>
<dbReference type="EMBL" id="KN840576">
    <property type="protein sequence ID" value="KIP04402.1"/>
    <property type="molecule type" value="Genomic_DNA"/>
</dbReference>
<dbReference type="STRING" id="745531.A0A0C3S3H5"/>
<keyword evidence="3" id="KW-1185">Reference proteome</keyword>
<accession>A0A0C3S3H5</accession>
<dbReference type="HOGENOM" id="CLU_1922138_0_0_1"/>
<evidence type="ECO:0000313" key="2">
    <source>
        <dbReference type="EMBL" id="KIP04402.1"/>
    </source>
</evidence>